<name>A0A2G4TZ33_YERBE</name>
<evidence type="ECO:0000313" key="2">
    <source>
        <dbReference type="Proteomes" id="UP000229378"/>
    </source>
</evidence>
<reference evidence="1 2" key="1">
    <citation type="submission" date="2017-10" db="EMBL/GenBank/DDBJ databases">
        <authorList>
            <person name="Banno H."/>
            <person name="Chua N.-H."/>
        </authorList>
    </citation>
    <scope>NUCLEOTIDE SEQUENCE [LARGE SCALE GENOMIC DNA]</scope>
    <source>
        <strain evidence="1 2">SCPM-O-B-7607</strain>
    </source>
</reference>
<evidence type="ECO:0000313" key="1">
    <source>
        <dbReference type="EMBL" id="PHZ25786.1"/>
    </source>
</evidence>
<organism evidence="1 2">
    <name type="scientific">Yersinia bercovieri</name>
    <dbReference type="NCBI Taxonomy" id="634"/>
    <lineage>
        <taxon>Bacteria</taxon>
        <taxon>Pseudomonadati</taxon>
        <taxon>Pseudomonadota</taxon>
        <taxon>Gammaproteobacteria</taxon>
        <taxon>Enterobacterales</taxon>
        <taxon>Yersiniaceae</taxon>
        <taxon>Yersinia</taxon>
    </lineage>
</organism>
<accession>A0A2G4TZ33</accession>
<protein>
    <submittedName>
        <fullName evidence="1">Uncharacterized protein</fullName>
    </submittedName>
</protein>
<dbReference type="EMBL" id="PEHN01000044">
    <property type="protein sequence ID" value="PHZ25786.1"/>
    <property type="molecule type" value="Genomic_DNA"/>
</dbReference>
<dbReference type="Proteomes" id="UP000229378">
    <property type="component" value="Unassembled WGS sequence"/>
</dbReference>
<proteinExistence type="predicted"/>
<gene>
    <name evidence="1" type="ORF">CS533_19710</name>
</gene>
<sequence length="70" mass="7996">MADKAAWVVVTDGGSYRYCCSVIQNSNVWTILENNHASVLIIYPDSKILRPVLMRVFSYNQAHRGLIRKL</sequence>
<dbReference type="AlphaFoldDB" id="A0A2G4TZ33"/>
<comment type="caution">
    <text evidence="1">The sequence shown here is derived from an EMBL/GenBank/DDBJ whole genome shotgun (WGS) entry which is preliminary data.</text>
</comment>